<dbReference type="SUPFAM" id="SSF52980">
    <property type="entry name" value="Restriction endonuclease-like"/>
    <property type="match status" value="1"/>
</dbReference>
<keyword evidence="3 6" id="KW-0227">DNA damage</keyword>
<dbReference type="EC" id="3.1.-.-" evidence="6"/>
<dbReference type="Pfam" id="PF03852">
    <property type="entry name" value="Vsr"/>
    <property type="match status" value="1"/>
</dbReference>
<keyword evidence="4 6" id="KW-0378">Hydrolase</keyword>
<comment type="similarity">
    <text evidence="6">Belongs to the vsr family.</text>
</comment>
<dbReference type="AlphaFoldDB" id="A0A532UZS3"/>
<comment type="caution">
    <text evidence="7">The sequence shown here is derived from an EMBL/GenBank/DDBJ whole genome shotgun (WGS) entry which is preliminary data.</text>
</comment>
<evidence type="ECO:0000256" key="2">
    <source>
        <dbReference type="ARBA" id="ARBA00022759"/>
    </source>
</evidence>
<organism evidence="7 8">
    <name type="scientific">candidate division LCP-89 bacterium B3_LCP</name>
    <dbReference type="NCBI Taxonomy" id="2012998"/>
    <lineage>
        <taxon>Bacteria</taxon>
        <taxon>Pseudomonadati</taxon>
        <taxon>Bacteria division LCP-89</taxon>
    </lineage>
</organism>
<accession>A0A532UZS3</accession>
<dbReference type="Gene3D" id="3.40.960.10">
    <property type="entry name" value="VSR Endonuclease"/>
    <property type="match status" value="1"/>
</dbReference>
<dbReference type="GO" id="GO:0006298">
    <property type="term" value="P:mismatch repair"/>
    <property type="evidence" value="ECO:0007669"/>
    <property type="project" value="UniProtKB-UniRule"/>
</dbReference>
<protein>
    <recommendedName>
        <fullName evidence="6">Very short patch repair endonuclease</fullName>
        <ecNumber evidence="6">3.1.-.-</ecNumber>
    </recommendedName>
</protein>
<evidence type="ECO:0000256" key="6">
    <source>
        <dbReference type="PIRNR" id="PIRNR018267"/>
    </source>
</evidence>
<dbReference type="NCBIfam" id="TIGR00632">
    <property type="entry name" value="vsr"/>
    <property type="match status" value="1"/>
</dbReference>
<proteinExistence type="inferred from homology"/>
<evidence type="ECO:0000256" key="5">
    <source>
        <dbReference type="ARBA" id="ARBA00023204"/>
    </source>
</evidence>
<gene>
    <name evidence="7" type="ORF">CEE37_09050</name>
</gene>
<comment type="function">
    <text evidence="6">May nick specific sequences that contain T:G mispairs resulting from m5C-deamination.</text>
</comment>
<evidence type="ECO:0000313" key="7">
    <source>
        <dbReference type="EMBL" id="TKJ40451.1"/>
    </source>
</evidence>
<evidence type="ECO:0000256" key="4">
    <source>
        <dbReference type="ARBA" id="ARBA00022801"/>
    </source>
</evidence>
<evidence type="ECO:0000313" key="8">
    <source>
        <dbReference type="Proteomes" id="UP000319619"/>
    </source>
</evidence>
<dbReference type="InterPro" id="IPR011335">
    <property type="entry name" value="Restrct_endonuc-II-like"/>
</dbReference>
<keyword evidence="5 6" id="KW-0234">DNA repair</keyword>
<dbReference type="Proteomes" id="UP000319619">
    <property type="component" value="Unassembled WGS sequence"/>
</dbReference>
<sequence>MTSPKRSKAEITSYKMSRVKKRDTKQEIVVRSVLHRLGYRFRLHDKNLPGTPDIVLKKHKKIIFVHGCFWHGHKNCRLSSIPKTNSEFWKDKIVRNRKRDKKVKSDLELMGWSVLIVWQCQIIDTGSLRSSLESFLSS</sequence>
<dbReference type="PIRSF" id="PIRSF018267">
    <property type="entry name" value="VSR_endonuc"/>
    <property type="match status" value="1"/>
</dbReference>
<dbReference type="GO" id="GO:0016787">
    <property type="term" value="F:hydrolase activity"/>
    <property type="evidence" value="ECO:0007669"/>
    <property type="project" value="UniProtKB-KW"/>
</dbReference>
<dbReference type="CDD" id="cd00221">
    <property type="entry name" value="Vsr"/>
    <property type="match status" value="1"/>
</dbReference>
<keyword evidence="2 6" id="KW-0255">Endonuclease</keyword>
<dbReference type="InterPro" id="IPR004603">
    <property type="entry name" value="DNA_mismatch_endonuc_vsr"/>
</dbReference>
<dbReference type="GO" id="GO:0004519">
    <property type="term" value="F:endonuclease activity"/>
    <property type="evidence" value="ECO:0007669"/>
    <property type="project" value="UniProtKB-KW"/>
</dbReference>
<reference evidence="7 8" key="1">
    <citation type="submission" date="2017-06" db="EMBL/GenBank/DDBJ databases">
        <title>Novel microbial phyla capable of carbon fixation and sulfur reduction in deep-sea sediments.</title>
        <authorList>
            <person name="Huang J."/>
            <person name="Baker B."/>
            <person name="Wang Y."/>
        </authorList>
    </citation>
    <scope>NUCLEOTIDE SEQUENCE [LARGE SCALE GENOMIC DNA]</scope>
    <source>
        <strain evidence="7">B3_LCP</strain>
    </source>
</reference>
<dbReference type="EMBL" id="NJBN01000005">
    <property type="protein sequence ID" value="TKJ40451.1"/>
    <property type="molecule type" value="Genomic_DNA"/>
</dbReference>
<evidence type="ECO:0000256" key="3">
    <source>
        <dbReference type="ARBA" id="ARBA00022763"/>
    </source>
</evidence>
<name>A0A532UZS3_UNCL8</name>
<keyword evidence="1 6" id="KW-0540">Nuclease</keyword>
<evidence type="ECO:0000256" key="1">
    <source>
        <dbReference type="ARBA" id="ARBA00022722"/>
    </source>
</evidence>